<dbReference type="EMBL" id="ABJB010973447">
    <property type="status" value="NOT_ANNOTATED_CDS"/>
    <property type="molecule type" value="Genomic_DNA"/>
</dbReference>
<dbReference type="Proteomes" id="UP000001555">
    <property type="component" value="Unassembled WGS sequence"/>
</dbReference>
<dbReference type="InParanoid" id="B7QI80"/>
<accession>B7QI80</accession>
<keyword evidence="3" id="KW-1185">Reference proteome</keyword>
<dbReference type="VEuPathDB" id="VectorBase:ISCI014357"/>
<gene>
    <name evidence="1" type="ORF">IscW_ISCW014357</name>
</gene>
<dbReference type="EnsemblMetazoa" id="ISCW014357-RA">
    <property type="protein sequence ID" value="ISCW014357-PA"/>
    <property type="gene ID" value="ISCW014357"/>
</dbReference>
<sequence>MKPRVRTTSGEVAADTTVIACFVNVPETRWLLAPKLLSALWCYVLHSSQGDDVLRPERRLLRGRATSKIAAGVQNITCFAILRRDWLDDVTHA</sequence>
<protein>
    <submittedName>
        <fullName evidence="1 2">Uncharacterized protein</fullName>
    </submittedName>
</protein>
<evidence type="ECO:0000313" key="2">
    <source>
        <dbReference type="EnsemblMetazoa" id="ISCW014357-PA"/>
    </source>
</evidence>
<dbReference type="HOGENOM" id="CLU_2402117_0_0_1"/>
<reference evidence="1 3" key="1">
    <citation type="submission" date="2008-03" db="EMBL/GenBank/DDBJ databases">
        <title>Annotation of Ixodes scapularis.</title>
        <authorList>
            <consortium name="Ixodes scapularis Genome Project Consortium"/>
            <person name="Caler E."/>
            <person name="Hannick L.I."/>
            <person name="Bidwell S."/>
            <person name="Joardar V."/>
            <person name="Thiagarajan M."/>
            <person name="Amedeo P."/>
            <person name="Galinsky K.J."/>
            <person name="Schobel S."/>
            <person name="Inman J."/>
            <person name="Hostetler J."/>
            <person name="Miller J."/>
            <person name="Hammond M."/>
            <person name="Megy K."/>
            <person name="Lawson D."/>
            <person name="Kodira C."/>
            <person name="Sutton G."/>
            <person name="Meyer J."/>
            <person name="Hill C.A."/>
            <person name="Birren B."/>
            <person name="Nene V."/>
            <person name="Collins F."/>
            <person name="Alarcon-Chaidez F."/>
            <person name="Wikel S."/>
            <person name="Strausberg R."/>
        </authorList>
    </citation>
    <scope>NUCLEOTIDE SEQUENCE [LARGE SCALE GENOMIC DNA]</scope>
    <source>
        <strain evidence="3">Wikel</strain>
        <strain evidence="1">Wikel colony</strain>
    </source>
</reference>
<evidence type="ECO:0000313" key="3">
    <source>
        <dbReference type="Proteomes" id="UP000001555"/>
    </source>
</evidence>
<proteinExistence type="predicted"/>
<reference evidence="2" key="2">
    <citation type="submission" date="2020-05" db="UniProtKB">
        <authorList>
            <consortium name="EnsemblMetazoa"/>
        </authorList>
    </citation>
    <scope>IDENTIFICATION</scope>
    <source>
        <strain evidence="2">wikel</strain>
    </source>
</reference>
<dbReference type="VEuPathDB" id="VectorBase:ISCW014357"/>
<dbReference type="AlphaFoldDB" id="B7QI80"/>
<organism>
    <name type="scientific">Ixodes scapularis</name>
    <name type="common">Black-legged tick</name>
    <name type="synonym">Deer tick</name>
    <dbReference type="NCBI Taxonomy" id="6945"/>
    <lineage>
        <taxon>Eukaryota</taxon>
        <taxon>Metazoa</taxon>
        <taxon>Ecdysozoa</taxon>
        <taxon>Arthropoda</taxon>
        <taxon>Chelicerata</taxon>
        <taxon>Arachnida</taxon>
        <taxon>Acari</taxon>
        <taxon>Parasitiformes</taxon>
        <taxon>Ixodida</taxon>
        <taxon>Ixodoidea</taxon>
        <taxon>Ixodidae</taxon>
        <taxon>Ixodinae</taxon>
        <taxon>Ixodes</taxon>
    </lineage>
</organism>
<name>B7QI80_IXOSC</name>
<dbReference type="EMBL" id="DS944242">
    <property type="protein sequence ID" value="EEC18552.1"/>
    <property type="molecule type" value="Genomic_DNA"/>
</dbReference>
<evidence type="ECO:0000313" key="1">
    <source>
        <dbReference type="EMBL" id="EEC18552.1"/>
    </source>
</evidence>
<dbReference type="PaxDb" id="6945-B7QI80"/>